<accession>A0A5C6RGE5</accession>
<proteinExistence type="predicted"/>
<organism evidence="1 2">
    <name type="scientific">Phaeodactylibacter luteus</name>
    <dbReference type="NCBI Taxonomy" id="1564516"/>
    <lineage>
        <taxon>Bacteria</taxon>
        <taxon>Pseudomonadati</taxon>
        <taxon>Bacteroidota</taxon>
        <taxon>Saprospiria</taxon>
        <taxon>Saprospirales</taxon>
        <taxon>Haliscomenobacteraceae</taxon>
        <taxon>Phaeodactylibacter</taxon>
    </lineage>
</organism>
<reference evidence="1 2" key="1">
    <citation type="submission" date="2019-08" db="EMBL/GenBank/DDBJ databases">
        <title>Genome of Phaeodactylibacter luteus.</title>
        <authorList>
            <person name="Bowman J.P."/>
        </authorList>
    </citation>
    <scope>NUCLEOTIDE SEQUENCE [LARGE SCALE GENOMIC DNA]</scope>
    <source>
        <strain evidence="1 2">KCTC 42180</strain>
    </source>
</reference>
<comment type="caution">
    <text evidence="1">The sequence shown here is derived from an EMBL/GenBank/DDBJ whole genome shotgun (WGS) entry which is preliminary data.</text>
</comment>
<evidence type="ECO:0000313" key="1">
    <source>
        <dbReference type="EMBL" id="TXB61416.1"/>
    </source>
</evidence>
<protein>
    <submittedName>
        <fullName evidence="1">Uncharacterized protein</fullName>
    </submittedName>
</protein>
<dbReference type="AlphaFoldDB" id="A0A5C6RGE5"/>
<sequence>MKNKIKYIVILIITTCLHSCCGDDIMFYSVNEIIVRNYNIETEEDADIVTQEKYALSVILDYDYSDTDNGLWCRVDQESTNDVISVNLTADNSINGISPGESLNEIFNLRYNNTTFDDFSIFIIESNKSGFKIFEFIFDESITIDAVTTSFTIELTLADNSTISATTDLVTIN</sequence>
<keyword evidence="2" id="KW-1185">Reference proteome</keyword>
<dbReference type="Proteomes" id="UP000321580">
    <property type="component" value="Unassembled WGS sequence"/>
</dbReference>
<gene>
    <name evidence="1" type="ORF">FRY97_19175</name>
</gene>
<dbReference type="RefSeq" id="WP_147169191.1">
    <property type="nucleotide sequence ID" value="NZ_VOOR01000060.1"/>
</dbReference>
<evidence type="ECO:0000313" key="2">
    <source>
        <dbReference type="Proteomes" id="UP000321580"/>
    </source>
</evidence>
<dbReference type="EMBL" id="VOOR01000060">
    <property type="protein sequence ID" value="TXB61416.1"/>
    <property type="molecule type" value="Genomic_DNA"/>
</dbReference>
<name>A0A5C6RGE5_9BACT</name>